<keyword evidence="3 4" id="KW-0501">Molybdenum cofactor biosynthesis</keyword>
<dbReference type="GeneID" id="119741000"/>
<dbReference type="CTD" id="4338"/>
<organism evidence="5 6">
    <name type="scientific">Patiria miniata</name>
    <name type="common">Bat star</name>
    <name type="synonym">Asterina miniata</name>
    <dbReference type="NCBI Taxonomy" id="46514"/>
    <lineage>
        <taxon>Eukaryota</taxon>
        <taxon>Metazoa</taxon>
        <taxon>Echinodermata</taxon>
        <taxon>Eleutherozoa</taxon>
        <taxon>Asterozoa</taxon>
        <taxon>Asteroidea</taxon>
        <taxon>Valvatacea</taxon>
        <taxon>Valvatida</taxon>
        <taxon>Asterinidae</taxon>
        <taxon>Patiria</taxon>
    </lineage>
</organism>
<dbReference type="CDD" id="cd00756">
    <property type="entry name" value="MoaE"/>
    <property type="match status" value="1"/>
</dbReference>
<dbReference type="SUPFAM" id="SSF54690">
    <property type="entry name" value="Molybdopterin synthase subunit MoaE"/>
    <property type="match status" value="1"/>
</dbReference>
<dbReference type="InterPro" id="IPR003448">
    <property type="entry name" value="Mopterin_biosynth_MoaE"/>
</dbReference>
<feature type="binding site" evidence="4">
    <location>
        <begin position="126"/>
        <end position="128"/>
    </location>
    <ligand>
        <name>substrate</name>
    </ligand>
</feature>
<keyword evidence="6" id="KW-1185">Reference proteome</keyword>
<evidence type="ECO:0000256" key="1">
    <source>
        <dbReference type="ARBA" id="ARBA00022490"/>
    </source>
</evidence>
<evidence type="ECO:0000256" key="2">
    <source>
        <dbReference type="ARBA" id="ARBA00022679"/>
    </source>
</evidence>
<dbReference type="AlphaFoldDB" id="A0A914B8H8"/>
<dbReference type="EnsemblMetazoa" id="XM_038216555.1">
    <property type="protein sequence ID" value="XP_038072483.1"/>
    <property type="gene ID" value="LOC119741000"/>
</dbReference>
<dbReference type="GO" id="GO:0006777">
    <property type="term" value="P:Mo-molybdopterin cofactor biosynthetic process"/>
    <property type="evidence" value="ECO:0007669"/>
    <property type="project" value="UniProtKB-UniRule"/>
</dbReference>
<dbReference type="RefSeq" id="XP_038072483.1">
    <property type="nucleotide sequence ID" value="XM_038216555.1"/>
</dbReference>
<comment type="subcellular location">
    <subcellularLocation>
        <location evidence="4">Cytoplasm</location>
    </subcellularLocation>
</comment>
<feature type="binding site" evidence="4">
    <location>
        <begin position="103"/>
        <end position="104"/>
    </location>
    <ligand>
        <name>substrate</name>
    </ligand>
</feature>
<keyword evidence="1 4" id="KW-0963">Cytoplasm</keyword>
<dbReference type="OMA" id="WKHQFFA"/>
<comment type="function">
    <text evidence="4">Catalytic subunit of the molybdopterin synthase complex, a complex that catalyzes the conversion of precursor Z into molybdopterin. Acts by mediating the incorporation of 2 sulfur atoms from thiocarboxylated MOCS2A into precursor Z to generate a dithiolene group.</text>
</comment>
<evidence type="ECO:0000256" key="3">
    <source>
        <dbReference type="ARBA" id="ARBA00023150"/>
    </source>
</evidence>
<sequence>MAGKDFVRITSDPLSVEEATGMVTSPTSGAISIFIGTTRNNFEGKEVIRLEYEAYVPMAEKQMHSICRDVRDKWQVEHIAVFHRIGVVPVQEASVIIAVSSPHRQAALEAVQYSIDTLKATVPIWKKEMFAEGTGCWKENKECHWRKT</sequence>
<dbReference type="GO" id="GO:0030366">
    <property type="term" value="F:molybdopterin synthase activity"/>
    <property type="evidence" value="ECO:0007669"/>
    <property type="project" value="UniProtKB-UniRule"/>
</dbReference>
<dbReference type="HAMAP" id="MF_03052">
    <property type="entry name" value="MOC2B"/>
    <property type="match status" value="1"/>
</dbReference>
<name>A0A914B8H8_PATMI</name>
<dbReference type="Pfam" id="PF02391">
    <property type="entry name" value="MoaE"/>
    <property type="match status" value="1"/>
</dbReference>
<comment type="catalytic activity">
    <reaction evidence="4">
        <text>2 [molybdopterin-synthase sulfur-carrier protein]-C-terminal-Gly-aminoethanethioate + cyclic pyranopterin phosphate + H2O = molybdopterin + 2 [molybdopterin-synthase sulfur-carrier protein]-C-terminal Gly-Gly + 2 H(+)</text>
        <dbReference type="Rhea" id="RHEA:26333"/>
        <dbReference type="Rhea" id="RHEA-COMP:12202"/>
        <dbReference type="Rhea" id="RHEA-COMP:19907"/>
        <dbReference type="ChEBI" id="CHEBI:15377"/>
        <dbReference type="ChEBI" id="CHEBI:15378"/>
        <dbReference type="ChEBI" id="CHEBI:58698"/>
        <dbReference type="ChEBI" id="CHEBI:59648"/>
        <dbReference type="ChEBI" id="CHEBI:90778"/>
        <dbReference type="ChEBI" id="CHEBI:232372"/>
        <dbReference type="EC" id="2.8.1.12"/>
    </reaction>
</comment>
<dbReference type="FunFam" id="3.90.1170.40:FF:000002">
    <property type="entry name" value="Molybdopterin synthase catalytic subunit"/>
    <property type="match status" value="1"/>
</dbReference>
<evidence type="ECO:0000313" key="5">
    <source>
        <dbReference type="EnsemblMetazoa" id="XP_038072483.1"/>
    </source>
</evidence>
<feature type="binding site" evidence="4">
    <location>
        <position position="119"/>
    </location>
    <ligand>
        <name>substrate</name>
    </ligand>
</feature>
<dbReference type="OrthoDB" id="5531344at2759"/>
<comment type="similarity">
    <text evidence="4">Belongs to the MoaE family. MOCS2B subfamily.</text>
</comment>
<comment type="subunit">
    <text evidence="4">Heterotetramer; composed of 2 small (MOCS2A) and 2 large (MOCS2B) subunits.</text>
</comment>
<dbReference type="InterPro" id="IPR036563">
    <property type="entry name" value="MoaE_sf"/>
</dbReference>
<dbReference type="GO" id="GO:1990140">
    <property type="term" value="C:molybdopterin synthase complex"/>
    <property type="evidence" value="ECO:0007669"/>
    <property type="project" value="UniProtKB-UniRule"/>
</dbReference>
<keyword evidence="2 4" id="KW-0808">Transferase</keyword>
<evidence type="ECO:0000256" key="4">
    <source>
        <dbReference type="HAMAP-Rule" id="MF_03052"/>
    </source>
</evidence>
<comment type="pathway">
    <text evidence="4">Cofactor biosynthesis; molybdopterin biosynthesis.</text>
</comment>
<evidence type="ECO:0000313" key="6">
    <source>
        <dbReference type="Proteomes" id="UP000887568"/>
    </source>
</evidence>
<dbReference type="PANTHER" id="PTHR23404">
    <property type="entry name" value="MOLYBDOPTERIN SYNTHASE RELATED"/>
    <property type="match status" value="1"/>
</dbReference>
<dbReference type="Gene3D" id="3.90.1170.40">
    <property type="entry name" value="Molybdopterin biosynthesis MoaE subunit"/>
    <property type="match status" value="1"/>
</dbReference>
<dbReference type="InterPro" id="IPR028888">
    <property type="entry name" value="MOCS2B_euk"/>
</dbReference>
<dbReference type="EC" id="2.8.1.12" evidence="4"/>
<protein>
    <recommendedName>
        <fullName evidence="4">Molybdopterin synthase catalytic subunit</fullName>
        <ecNumber evidence="4">2.8.1.12</ecNumber>
    </recommendedName>
    <alternativeName>
        <fullName evidence="4">Molybdenum cofactor synthesis protein 2 large subunit</fullName>
    </alternativeName>
    <alternativeName>
        <fullName evidence="4">Molybdenum cofactor synthesis protein 2B</fullName>
        <shortName evidence="4">MOCS2B</shortName>
    </alternativeName>
</protein>
<dbReference type="Proteomes" id="UP000887568">
    <property type="component" value="Unplaced"/>
</dbReference>
<reference evidence="5" key="1">
    <citation type="submission" date="2022-11" db="UniProtKB">
        <authorList>
            <consortium name="EnsemblMetazoa"/>
        </authorList>
    </citation>
    <scope>IDENTIFICATION</scope>
</reference>
<accession>A0A914B8H8</accession>
<proteinExistence type="inferred from homology"/>